<dbReference type="PATRIC" id="fig|1292034.3.peg.4011"/>
<reference evidence="6 7" key="1">
    <citation type="journal article" date="2013" name="Genome Announc.">
        <title>Draft Genome Sequence for Caulobacter sp. Strain OR37, a Bacterium Tolerant to Heavy Metals.</title>
        <authorList>
            <person name="Utturkar S.M."/>
            <person name="Bollmann A."/>
            <person name="Brzoska R.M."/>
            <person name="Klingeman D.M."/>
            <person name="Epstein S.E."/>
            <person name="Palumbo A.V."/>
            <person name="Brown S.D."/>
        </authorList>
    </citation>
    <scope>NUCLEOTIDE SEQUENCE [LARGE SCALE GENOMIC DNA]</scope>
    <source>
        <strain evidence="6 7">OR37</strain>
    </source>
</reference>
<dbReference type="Pfam" id="PF06803">
    <property type="entry name" value="DUF1232"/>
    <property type="match status" value="1"/>
</dbReference>
<dbReference type="PIRSF" id="PIRSF031804">
    <property type="entry name" value="UCP031804"/>
    <property type="match status" value="1"/>
</dbReference>
<gene>
    <name evidence="6" type="ORF">OR37_04047</name>
</gene>
<dbReference type="OrthoDB" id="9813247at2"/>
<keyword evidence="3" id="KW-1133">Transmembrane helix</keyword>
<dbReference type="EMBL" id="APMP01000044">
    <property type="protein sequence ID" value="ENZ78570.1"/>
    <property type="molecule type" value="Genomic_DNA"/>
</dbReference>
<protein>
    <recommendedName>
        <fullName evidence="5">DUF1232 domain-containing protein</fullName>
    </recommendedName>
</protein>
<dbReference type="eggNOG" id="COG3339">
    <property type="taxonomic scope" value="Bacteria"/>
</dbReference>
<dbReference type="AlphaFoldDB" id="R0CQ63"/>
<evidence type="ECO:0000256" key="4">
    <source>
        <dbReference type="ARBA" id="ARBA00023136"/>
    </source>
</evidence>
<dbReference type="STRING" id="1292034.OR37_04047"/>
<feature type="domain" description="DUF1232" evidence="5">
    <location>
        <begin position="72"/>
        <end position="107"/>
    </location>
</feature>
<keyword evidence="7" id="KW-1185">Reference proteome</keyword>
<proteinExistence type="predicted"/>
<dbReference type="Proteomes" id="UP000013063">
    <property type="component" value="Unassembled WGS sequence"/>
</dbReference>
<dbReference type="InterPro" id="IPR010652">
    <property type="entry name" value="DUF1232"/>
</dbReference>
<dbReference type="GO" id="GO:0012505">
    <property type="term" value="C:endomembrane system"/>
    <property type="evidence" value="ECO:0007669"/>
    <property type="project" value="UniProtKB-SubCell"/>
</dbReference>
<dbReference type="InterPro" id="IPR016983">
    <property type="entry name" value="UCP031804"/>
</dbReference>
<evidence type="ECO:0000256" key="1">
    <source>
        <dbReference type="ARBA" id="ARBA00004127"/>
    </source>
</evidence>
<organism evidence="6 7">
    <name type="scientific">Caulobacter vibrioides OR37</name>
    <dbReference type="NCBI Taxonomy" id="1292034"/>
    <lineage>
        <taxon>Bacteria</taxon>
        <taxon>Pseudomonadati</taxon>
        <taxon>Pseudomonadota</taxon>
        <taxon>Alphaproteobacteria</taxon>
        <taxon>Caulobacterales</taxon>
        <taxon>Caulobacteraceae</taxon>
        <taxon>Caulobacter</taxon>
    </lineage>
</organism>
<name>R0CQ63_CAUVI</name>
<evidence type="ECO:0000256" key="2">
    <source>
        <dbReference type="ARBA" id="ARBA00022692"/>
    </source>
</evidence>
<evidence type="ECO:0000259" key="5">
    <source>
        <dbReference type="Pfam" id="PF06803"/>
    </source>
</evidence>
<evidence type="ECO:0000313" key="6">
    <source>
        <dbReference type="EMBL" id="ENZ78570.1"/>
    </source>
</evidence>
<comment type="caution">
    <text evidence="6">The sequence shown here is derived from an EMBL/GenBank/DDBJ whole genome shotgun (WGS) entry which is preliminary data.</text>
</comment>
<keyword evidence="2" id="KW-0812">Transmembrane</keyword>
<evidence type="ECO:0000256" key="3">
    <source>
        <dbReference type="ARBA" id="ARBA00022989"/>
    </source>
</evidence>
<dbReference type="RefSeq" id="WP_004624669.1">
    <property type="nucleotide sequence ID" value="NZ_APMP01000044.1"/>
</dbReference>
<comment type="subcellular location">
    <subcellularLocation>
        <location evidence="1">Endomembrane system</location>
        <topology evidence="1">Multi-pass membrane protein</topology>
    </subcellularLocation>
</comment>
<evidence type="ECO:0000313" key="7">
    <source>
        <dbReference type="Proteomes" id="UP000013063"/>
    </source>
</evidence>
<accession>R0CQ63</accession>
<keyword evidence="4" id="KW-0472">Membrane</keyword>
<sequence precursor="true">MSAQAKPSPDVNVNAVLDPAKALVPATVRVNEERVRRGFLPKIRKVAGKIPFAADALSLWWCARDPETPAAAKGMVLAALAYFVLPIDALPDVMPVIGFTDDAAVIAAVMAIVGKTLKPRHKEAAQAFLQRLSDEP</sequence>